<dbReference type="InterPro" id="IPR008040">
    <property type="entry name" value="Hydant_A_N"/>
</dbReference>
<reference evidence="4 5" key="1">
    <citation type="submission" date="2016-12" db="EMBL/GenBank/DDBJ databases">
        <title>The whole genome sequencing and assembly of Bacillus cohnii DSM 6307T strain.</title>
        <authorList>
            <person name="Lee Y.-J."/>
            <person name="Yi H."/>
            <person name="Bahn Y.-S."/>
            <person name="Kim J.F."/>
            <person name="Lee D.-W."/>
        </authorList>
    </citation>
    <scope>NUCLEOTIDE SEQUENCE [LARGE SCALE GENOMIC DNA]</scope>
    <source>
        <strain evidence="4 5">DSM 6307</strain>
    </source>
</reference>
<dbReference type="KEGG" id="bcoh:BC6307_06835"/>
<dbReference type="GO" id="GO:0006749">
    <property type="term" value="P:glutathione metabolic process"/>
    <property type="evidence" value="ECO:0007669"/>
    <property type="project" value="TreeGrafter"/>
</dbReference>
<dbReference type="Pfam" id="PF05378">
    <property type="entry name" value="Hydant_A_N"/>
    <property type="match status" value="1"/>
</dbReference>
<evidence type="ECO:0000259" key="2">
    <source>
        <dbReference type="Pfam" id="PF05378"/>
    </source>
</evidence>
<dbReference type="STRING" id="1314751.GCA_001591425_02222"/>
<protein>
    <recommendedName>
        <fullName evidence="6">Hydantoinase/oxoprolinase family protein</fullName>
    </recommendedName>
</protein>
<dbReference type="GO" id="GO:0005829">
    <property type="term" value="C:cytosol"/>
    <property type="evidence" value="ECO:0007669"/>
    <property type="project" value="TreeGrafter"/>
</dbReference>
<dbReference type="SUPFAM" id="SSF53067">
    <property type="entry name" value="Actin-like ATPase domain"/>
    <property type="match status" value="1"/>
</dbReference>
<accession>A0A223KNR9</accession>
<proteinExistence type="predicted"/>
<evidence type="ECO:0000259" key="1">
    <source>
        <dbReference type="Pfam" id="PF01968"/>
    </source>
</evidence>
<evidence type="ECO:0000313" key="4">
    <source>
        <dbReference type="EMBL" id="AST91014.1"/>
    </source>
</evidence>
<dbReference type="GO" id="GO:0017168">
    <property type="term" value="F:5-oxoprolinase (ATP-hydrolyzing) activity"/>
    <property type="evidence" value="ECO:0007669"/>
    <property type="project" value="TreeGrafter"/>
</dbReference>
<organism evidence="4 5">
    <name type="scientific">Sutcliffiella cohnii</name>
    <dbReference type="NCBI Taxonomy" id="33932"/>
    <lineage>
        <taxon>Bacteria</taxon>
        <taxon>Bacillati</taxon>
        <taxon>Bacillota</taxon>
        <taxon>Bacilli</taxon>
        <taxon>Bacillales</taxon>
        <taxon>Bacillaceae</taxon>
        <taxon>Sutcliffiella</taxon>
    </lineage>
</organism>
<feature type="domain" description="Hydantoinase A/oxoprolinase" evidence="1">
    <location>
        <begin position="205"/>
        <end position="490"/>
    </location>
</feature>
<dbReference type="RefSeq" id="WP_066415918.1">
    <property type="nucleotide sequence ID" value="NZ_CP018866.1"/>
</dbReference>
<dbReference type="AlphaFoldDB" id="A0A223KNR9"/>
<evidence type="ECO:0000313" key="5">
    <source>
        <dbReference type="Proteomes" id="UP000215224"/>
    </source>
</evidence>
<dbReference type="EMBL" id="CP018866">
    <property type="protein sequence ID" value="AST91014.1"/>
    <property type="molecule type" value="Genomic_DNA"/>
</dbReference>
<name>A0A223KNR9_9BACI</name>
<dbReference type="InterPro" id="IPR049517">
    <property type="entry name" value="ACX-like_C"/>
</dbReference>
<evidence type="ECO:0000259" key="3">
    <source>
        <dbReference type="Pfam" id="PF19278"/>
    </source>
</evidence>
<dbReference type="Proteomes" id="UP000215224">
    <property type="component" value="Chromosome"/>
</dbReference>
<dbReference type="InterPro" id="IPR045079">
    <property type="entry name" value="Oxoprolinase-like"/>
</dbReference>
<feature type="domain" description="Acetophenone carboxylase-like C-terminal" evidence="3">
    <location>
        <begin position="510"/>
        <end position="676"/>
    </location>
</feature>
<evidence type="ECO:0008006" key="6">
    <source>
        <dbReference type="Google" id="ProtNLM"/>
    </source>
</evidence>
<dbReference type="Pfam" id="PF01968">
    <property type="entry name" value="Hydantoinase_A"/>
    <property type="match status" value="1"/>
</dbReference>
<keyword evidence="5" id="KW-1185">Reference proteome</keyword>
<sequence length="689" mass="76974">MTTNYKLAVDVGGTFTDVVLFNEQQKKLHFTKTPSSPNDPSEGVINGIRKIMNIAQIKPEQIDYFVHGTTFATNAFLENKGSKVALFTTQGFRDVIEIGRQKRLKLYDLFQDKPPSLVDRQFRFGVRERMKADGEVLHTLNEEDVRKFVRIVKENNIHSIAVSYLHSYNNPLHELRTEEIIKEEFPECHVSLSHHVSPEFREYERTITTVVNAYLKPKTKNYFVNLEKKLEQLKVKVPYIMKSNGGIMTMREASENVIQTLLSGPAGGVVAAGFIAEKLGINNIITFDMGGTSTDVALIKDGSPQTTLESRLKNYPLKAPMIEMETVGAGGGSIGRIDEGGLFKVGPESTGAFPGPACYGNGGGKIAITDFNLLLGRIDPEYFLGGEMNLDLEAAIKAQQKLLEQSHLSADEISVGMVKIANHHMAEAVRLVSVRKGHNPEEFTLFAFGGASPLHATAIARELGIQKVVIPNASSVLSAFGFLVADIKHDFTTTNLISLDIANLPRIVGEFNTLEERGKQLLEKEGVILENQELRRSIDLRFKGQAFEINVELEEQDDQINLENISRKFFEYYEREYGYCDQSQPIEVVNYRLSAIGLTSEIGLEHYEELQLEPPEDSRKQKRNVYLFSIDQFEEVEVFYLDKLVSGNRISGPAIIDGLDTTIIVEVNEEAQLDRFGNIIISLGKGLSS</sequence>
<dbReference type="Pfam" id="PF19278">
    <property type="entry name" value="Hydant_A_C"/>
    <property type="match status" value="1"/>
</dbReference>
<dbReference type="InterPro" id="IPR043129">
    <property type="entry name" value="ATPase_NBD"/>
</dbReference>
<dbReference type="PANTHER" id="PTHR11365:SF23">
    <property type="entry name" value="HYPOTHETICAL 5-OXOPROLINASE (EUROFUNG)-RELATED"/>
    <property type="match status" value="1"/>
</dbReference>
<gene>
    <name evidence="4" type="ORF">BC6307_06835</name>
</gene>
<feature type="domain" description="Hydantoinase/oxoprolinase N-terminal" evidence="2">
    <location>
        <begin position="7"/>
        <end position="184"/>
    </location>
</feature>
<dbReference type="PANTHER" id="PTHR11365">
    <property type="entry name" value="5-OXOPROLINASE RELATED"/>
    <property type="match status" value="1"/>
</dbReference>
<dbReference type="InterPro" id="IPR002821">
    <property type="entry name" value="Hydantoinase_A"/>
</dbReference>